<dbReference type="AlphaFoldDB" id="A0A1I8BZM8"/>
<sequence length="114" mass="13573">MKVPEEFINVEQEIQQYNSVFYLNEYYSIRWDWEKIKKPEGDFPNLIYNENSTEYNQLERCDKLNDLMQVNGQNVCPVCRNDVPPLSLRFKTEIIETVNPLENARTSNVLGFNF</sequence>
<reference evidence="2" key="1">
    <citation type="submission" date="2016-11" db="UniProtKB">
        <authorList>
            <consortium name="WormBaseParasite"/>
        </authorList>
    </citation>
    <scope>IDENTIFICATION</scope>
</reference>
<dbReference type="Proteomes" id="UP000095281">
    <property type="component" value="Unplaced"/>
</dbReference>
<name>A0A1I8BZM8_MELHA</name>
<dbReference type="WBParaSite" id="MhA1_Contig88.frz3.gene8">
    <property type="protein sequence ID" value="MhA1_Contig88.frz3.gene8"/>
    <property type="gene ID" value="MhA1_Contig88.frz3.gene8"/>
</dbReference>
<evidence type="ECO:0000313" key="2">
    <source>
        <dbReference type="WBParaSite" id="MhA1_Contig88.frz3.gene8"/>
    </source>
</evidence>
<protein>
    <submittedName>
        <fullName evidence="2">Uncharacterized protein</fullName>
    </submittedName>
</protein>
<organism evidence="1 2">
    <name type="scientific">Meloidogyne hapla</name>
    <name type="common">Root-knot nematode worm</name>
    <dbReference type="NCBI Taxonomy" id="6305"/>
    <lineage>
        <taxon>Eukaryota</taxon>
        <taxon>Metazoa</taxon>
        <taxon>Ecdysozoa</taxon>
        <taxon>Nematoda</taxon>
        <taxon>Chromadorea</taxon>
        <taxon>Rhabditida</taxon>
        <taxon>Tylenchina</taxon>
        <taxon>Tylenchomorpha</taxon>
        <taxon>Tylenchoidea</taxon>
        <taxon>Meloidogynidae</taxon>
        <taxon>Meloidogyninae</taxon>
        <taxon>Meloidogyne</taxon>
    </lineage>
</organism>
<accession>A0A1I8BZM8</accession>
<keyword evidence="1" id="KW-1185">Reference proteome</keyword>
<evidence type="ECO:0000313" key="1">
    <source>
        <dbReference type="Proteomes" id="UP000095281"/>
    </source>
</evidence>
<proteinExistence type="predicted"/>